<dbReference type="CDD" id="cd11650">
    <property type="entry name" value="AT4G37440_like"/>
    <property type="match status" value="1"/>
</dbReference>
<name>A0AAN9I0T0_CROPI</name>
<comment type="caution">
    <text evidence="3">The sequence shown here is derived from an EMBL/GenBank/DDBJ whole genome shotgun (WGS) entry which is preliminary data.</text>
</comment>
<feature type="coiled-coil region" evidence="1">
    <location>
        <begin position="239"/>
        <end position="266"/>
    </location>
</feature>
<feature type="compositionally biased region" description="Polar residues" evidence="2">
    <location>
        <begin position="399"/>
        <end position="415"/>
    </location>
</feature>
<dbReference type="InterPro" id="IPR038745">
    <property type="entry name" value="AT4G37440-like"/>
</dbReference>
<protein>
    <submittedName>
        <fullName evidence="3">Uncharacterized protein</fullName>
    </submittedName>
</protein>
<sequence length="429" mass="48070">MEQCPTEKAPLSGGSEDVEVNITGCVNSGKAVEDASEDLTECSSSFGDTGSGIETGSAISDTEVESQMCADNASSSMCNDWSEQHRIRKKKTTTHWRRFIGPIMWRCKWIELQLKKLHSQELKYDKELAAYNYKKQLEFSKFTMDGFDVKSVPISNGFHKNKVMKRKKRKRAEEFDVSSYMSSHNLFSYYENKDFADDACLEDFPGVATRGNADNNEDFGYNVGFSVYHEDNEDNDKSLDDIIQKIEAAQSHVQKLKTRIDKVVSENPGIRSAMIGPSDGFNHSDLNSASFIGNENKFPVSFVHGSSQLKSELCGEDILEPGNTLCTHEGITPHIETINRPKLEIKDEVLTQNWSAKEELHDLGNVGDQLVEEAEEPVEEQKPSSVIRASEPGLVNKNALHNASPTLKACSTSKPNFPGRGARRRRRRR</sequence>
<evidence type="ECO:0000256" key="2">
    <source>
        <dbReference type="SAM" id="MobiDB-lite"/>
    </source>
</evidence>
<evidence type="ECO:0000313" key="3">
    <source>
        <dbReference type="EMBL" id="KAK7256421.1"/>
    </source>
</evidence>
<dbReference type="EMBL" id="JAYWIO010000006">
    <property type="protein sequence ID" value="KAK7256421.1"/>
    <property type="molecule type" value="Genomic_DNA"/>
</dbReference>
<dbReference type="Proteomes" id="UP001372338">
    <property type="component" value="Unassembled WGS sequence"/>
</dbReference>
<gene>
    <name evidence="3" type="ORF">RIF29_29867</name>
</gene>
<organism evidence="3 4">
    <name type="scientific">Crotalaria pallida</name>
    <name type="common">Smooth rattlebox</name>
    <name type="synonym">Crotalaria striata</name>
    <dbReference type="NCBI Taxonomy" id="3830"/>
    <lineage>
        <taxon>Eukaryota</taxon>
        <taxon>Viridiplantae</taxon>
        <taxon>Streptophyta</taxon>
        <taxon>Embryophyta</taxon>
        <taxon>Tracheophyta</taxon>
        <taxon>Spermatophyta</taxon>
        <taxon>Magnoliopsida</taxon>
        <taxon>eudicotyledons</taxon>
        <taxon>Gunneridae</taxon>
        <taxon>Pentapetalae</taxon>
        <taxon>rosids</taxon>
        <taxon>fabids</taxon>
        <taxon>Fabales</taxon>
        <taxon>Fabaceae</taxon>
        <taxon>Papilionoideae</taxon>
        <taxon>50 kb inversion clade</taxon>
        <taxon>genistoids sensu lato</taxon>
        <taxon>core genistoids</taxon>
        <taxon>Crotalarieae</taxon>
        <taxon>Crotalaria</taxon>
    </lineage>
</organism>
<evidence type="ECO:0000313" key="4">
    <source>
        <dbReference type="Proteomes" id="UP001372338"/>
    </source>
</evidence>
<accession>A0AAN9I0T0</accession>
<feature type="region of interest" description="Disordered" evidence="2">
    <location>
        <begin position="376"/>
        <end position="429"/>
    </location>
</feature>
<dbReference type="PANTHER" id="PTHR34057:SF10">
    <property type="entry name" value="TRANSPOSASE, PTTA_EN_SPM, PLANT"/>
    <property type="match status" value="1"/>
</dbReference>
<keyword evidence="4" id="KW-1185">Reference proteome</keyword>
<proteinExistence type="predicted"/>
<evidence type="ECO:0000256" key="1">
    <source>
        <dbReference type="SAM" id="Coils"/>
    </source>
</evidence>
<dbReference type="AlphaFoldDB" id="A0AAN9I0T0"/>
<keyword evidence="1" id="KW-0175">Coiled coil</keyword>
<reference evidence="3 4" key="1">
    <citation type="submission" date="2024-01" db="EMBL/GenBank/DDBJ databases">
        <title>The genomes of 5 underutilized Papilionoideae crops provide insights into root nodulation and disease resistanc.</title>
        <authorList>
            <person name="Yuan L."/>
        </authorList>
    </citation>
    <scope>NUCLEOTIDE SEQUENCE [LARGE SCALE GENOMIC DNA]</scope>
    <source>
        <strain evidence="3">ZHUSHIDOU_FW_LH</strain>
        <tissue evidence="3">Leaf</tissue>
    </source>
</reference>
<dbReference type="PANTHER" id="PTHR34057">
    <property type="entry name" value="ELONGATION FACTOR"/>
    <property type="match status" value="1"/>
</dbReference>